<dbReference type="Pfam" id="PF10517">
    <property type="entry name" value="DM13"/>
    <property type="match status" value="1"/>
</dbReference>
<dbReference type="AlphaFoldDB" id="A0A8J4A480"/>
<proteinExistence type="predicted"/>
<gene>
    <name evidence="2" type="ORF">Voc01_079870</name>
</gene>
<keyword evidence="3" id="KW-1185">Reference proteome</keyword>
<dbReference type="InterPro" id="IPR019545">
    <property type="entry name" value="DM13_domain"/>
</dbReference>
<organism evidence="2 3">
    <name type="scientific">Virgisporangium ochraceum</name>
    <dbReference type="NCBI Taxonomy" id="65505"/>
    <lineage>
        <taxon>Bacteria</taxon>
        <taxon>Bacillati</taxon>
        <taxon>Actinomycetota</taxon>
        <taxon>Actinomycetes</taxon>
        <taxon>Micromonosporales</taxon>
        <taxon>Micromonosporaceae</taxon>
        <taxon>Virgisporangium</taxon>
    </lineage>
</organism>
<protein>
    <recommendedName>
        <fullName evidence="1">DM13 domain-containing protein</fullName>
    </recommendedName>
</protein>
<evidence type="ECO:0000313" key="3">
    <source>
        <dbReference type="Proteomes" id="UP000635606"/>
    </source>
</evidence>
<dbReference type="Proteomes" id="UP000635606">
    <property type="component" value="Unassembled WGS sequence"/>
</dbReference>
<name>A0A8J4A480_9ACTN</name>
<comment type="caution">
    <text evidence="2">The sequence shown here is derived from an EMBL/GenBank/DDBJ whole genome shotgun (WGS) entry which is preliminary data.</text>
</comment>
<feature type="domain" description="DM13" evidence="1">
    <location>
        <begin position="60"/>
        <end position="173"/>
    </location>
</feature>
<accession>A0A8J4A480</accession>
<evidence type="ECO:0000313" key="2">
    <source>
        <dbReference type="EMBL" id="GIJ73070.1"/>
    </source>
</evidence>
<sequence length="175" mass="18489">MVVGVLAVAGLYWFQPWKLVTDEVVDEALPAVVTSSGAATATPTASATAAPTTTAPAANRVLAAGDFISHEHETRGSAEIVRLANGGHQLVLRGLDTSNGPDLRVWLTDQPVIDGTAGWRVFDDGRWVEVAKLKGNKGDQVYDLPASVDLATTRSVTIWCKRFSVSFGAAELKSA</sequence>
<evidence type="ECO:0000259" key="1">
    <source>
        <dbReference type="PROSITE" id="PS51549"/>
    </source>
</evidence>
<dbReference type="PROSITE" id="PS51549">
    <property type="entry name" value="DM13"/>
    <property type="match status" value="1"/>
</dbReference>
<dbReference type="EMBL" id="BOPH01000108">
    <property type="protein sequence ID" value="GIJ73070.1"/>
    <property type="molecule type" value="Genomic_DNA"/>
</dbReference>
<reference evidence="2" key="1">
    <citation type="submission" date="2021-01" db="EMBL/GenBank/DDBJ databases">
        <title>Whole genome shotgun sequence of Virgisporangium ochraceum NBRC 16418.</title>
        <authorList>
            <person name="Komaki H."/>
            <person name="Tamura T."/>
        </authorList>
    </citation>
    <scope>NUCLEOTIDE SEQUENCE</scope>
    <source>
        <strain evidence="2">NBRC 16418</strain>
    </source>
</reference>